<proteinExistence type="predicted"/>
<dbReference type="Gene3D" id="3.40.50.970">
    <property type="match status" value="2"/>
</dbReference>
<evidence type="ECO:0000256" key="4">
    <source>
        <dbReference type="ARBA" id="ARBA00023052"/>
    </source>
</evidence>
<dbReference type="PANTHER" id="PTHR42980">
    <property type="entry name" value="2-OXOISOVALERATE DEHYDROGENASE SUBUNIT BETA-RELATED"/>
    <property type="match status" value="1"/>
</dbReference>
<comment type="cofactor">
    <cofactor evidence="1">
        <name>thiamine diphosphate</name>
        <dbReference type="ChEBI" id="CHEBI:58937"/>
    </cofactor>
</comment>
<evidence type="ECO:0000256" key="3">
    <source>
        <dbReference type="ARBA" id="ARBA00023002"/>
    </source>
</evidence>
<dbReference type="SMART" id="SM00861">
    <property type="entry name" value="Transket_pyr"/>
    <property type="match status" value="1"/>
</dbReference>
<sequence length="720" mass="76034">MPPGFTGPDFVKLFEAQVLSRQADLAARRLGASGRGFYSIGSSGHEGNVALSAATRITDPVLPHYRSGAFFVHRARRAGVTDPVRDILLGVVAAATDPISGGRHKVFGSAVANIVPQTSTIASQLPRAVGLAFALERADRLGVACPWPSDAVVLCGFGDASANHSTATGAINAAVHTAHLGVPVPVLFVCEDNGIGISVPTPPDWIEHAYGRRPGLRWFAADGCDLRDAVAGALAAVDWVRAHRRPAFLHLRTVRLFGHAGSDVESAYRDTAAIEAGLARDPVTATARLLITAGIRTPRELLDHYDRLAEQVAATADEVCDEPKLATADEVLAPLAPDPPDDEAPRRNLRVPVTAGLSPAPRPAADEPRATTEAEDKADSAPPQTLAQAINHTLADLLARDPDVLVFGEDIARKGGVYGVTRGLRKRFGPRRVFDTLLDEQSILGTALGAGLAGFVPIPEIQYLAYVHNALDQLRGEAATLSFFSAGRYRNPMVVRIAGYAYQRGFGGHFHNDNSVAALRDIPGVMVASPARPDDAAAALRTCVAAARADGRVCVFLEPIALYHTRDLYEPDDGQWAAADAETVSAPIGRARVYGEGTDLTIVAFANTVPMSLRVARRLARRGIGARVLDLRWLAPLPYADLIRHAAATGRVLVADETRRSGGVSESVCAALVDAGFTGTLARVTSADSFVPLGPAAATVLLSEADIEAAADRSLFPGRA</sequence>
<dbReference type="SUPFAM" id="SSF52922">
    <property type="entry name" value="TK C-terminal domain-like"/>
    <property type="match status" value="1"/>
</dbReference>
<comment type="catalytic activity">
    <reaction evidence="5">
        <text>N(6)-[(R)-lipoyl]-L-lysyl-[protein] + 2-oxoglutarate + H(+) = N(6)-[(R)-S(8)-succinyldihydrolipoyl]-L-lysyl-[protein] + CO2</text>
        <dbReference type="Rhea" id="RHEA:12188"/>
        <dbReference type="Rhea" id="RHEA-COMP:10474"/>
        <dbReference type="Rhea" id="RHEA-COMP:20092"/>
        <dbReference type="ChEBI" id="CHEBI:15378"/>
        <dbReference type="ChEBI" id="CHEBI:16526"/>
        <dbReference type="ChEBI" id="CHEBI:16810"/>
        <dbReference type="ChEBI" id="CHEBI:83099"/>
        <dbReference type="ChEBI" id="CHEBI:83120"/>
        <dbReference type="EC" id="1.2.4.2"/>
    </reaction>
</comment>
<evidence type="ECO:0000313" key="8">
    <source>
        <dbReference type="EMBL" id="MEU1950382.1"/>
    </source>
</evidence>
<feature type="domain" description="Transketolase-like pyrimidine-binding" evidence="7">
    <location>
        <begin position="384"/>
        <end position="565"/>
    </location>
</feature>
<dbReference type="InterPro" id="IPR009014">
    <property type="entry name" value="Transketo_C/PFOR_II"/>
</dbReference>
<keyword evidence="3" id="KW-0560">Oxidoreductase</keyword>
<comment type="caution">
    <text evidence="8">The sequence shown here is derived from an EMBL/GenBank/DDBJ whole genome shotgun (WGS) entry which is preliminary data.</text>
</comment>
<feature type="compositionally biased region" description="Basic and acidic residues" evidence="6">
    <location>
        <begin position="364"/>
        <end position="379"/>
    </location>
</feature>
<feature type="region of interest" description="Disordered" evidence="6">
    <location>
        <begin position="352"/>
        <end position="383"/>
    </location>
</feature>
<dbReference type="Gene3D" id="3.40.50.920">
    <property type="match status" value="1"/>
</dbReference>
<dbReference type="InterPro" id="IPR033248">
    <property type="entry name" value="Transketolase_C"/>
</dbReference>
<organism evidence="8 9">
    <name type="scientific">Nocardia rhamnosiphila</name>
    <dbReference type="NCBI Taxonomy" id="426716"/>
    <lineage>
        <taxon>Bacteria</taxon>
        <taxon>Bacillati</taxon>
        <taxon>Actinomycetota</taxon>
        <taxon>Actinomycetes</taxon>
        <taxon>Mycobacteriales</taxon>
        <taxon>Nocardiaceae</taxon>
        <taxon>Nocardia</taxon>
    </lineage>
</organism>
<dbReference type="PANTHER" id="PTHR42980:SF1">
    <property type="entry name" value="2-OXOISOVALERATE DEHYDROGENASE SUBUNIT BETA, MITOCHONDRIAL"/>
    <property type="match status" value="1"/>
</dbReference>
<evidence type="ECO:0000256" key="2">
    <source>
        <dbReference type="ARBA" id="ARBA00022532"/>
    </source>
</evidence>
<evidence type="ECO:0000256" key="1">
    <source>
        <dbReference type="ARBA" id="ARBA00001964"/>
    </source>
</evidence>
<keyword evidence="9" id="KW-1185">Reference proteome</keyword>
<evidence type="ECO:0000313" key="9">
    <source>
        <dbReference type="Proteomes" id="UP001550628"/>
    </source>
</evidence>
<protein>
    <submittedName>
        <fullName evidence="8">Thiamine pyrophosphate-dependent enzyme</fullName>
    </submittedName>
</protein>
<keyword evidence="4" id="KW-0786">Thiamine pyrophosphate</keyword>
<evidence type="ECO:0000259" key="7">
    <source>
        <dbReference type="SMART" id="SM00861"/>
    </source>
</evidence>
<dbReference type="InterPro" id="IPR029061">
    <property type="entry name" value="THDP-binding"/>
</dbReference>
<keyword evidence="2" id="KW-0816">Tricarboxylic acid cycle</keyword>
<reference evidence="8 9" key="1">
    <citation type="submission" date="2024-06" db="EMBL/GenBank/DDBJ databases">
        <title>The Natural Products Discovery Center: Release of the First 8490 Sequenced Strains for Exploring Actinobacteria Biosynthetic Diversity.</title>
        <authorList>
            <person name="Kalkreuter E."/>
            <person name="Kautsar S.A."/>
            <person name="Yang D."/>
            <person name="Bader C.D."/>
            <person name="Teijaro C.N."/>
            <person name="Fluegel L."/>
            <person name="Davis C.M."/>
            <person name="Simpson J.R."/>
            <person name="Lauterbach L."/>
            <person name="Steele A.D."/>
            <person name="Gui C."/>
            <person name="Meng S."/>
            <person name="Li G."/>
            <person name="Viehrig K."/>
            <person name="Ye F."/>
            <person name="Su P."/>
            <person name="Kiefer A.F."/>
            <person name="Nichols A."/>
            <person name="Cepeda A.J."/>
            <person name="Yan W."/>
            <person name="Fan B."/>
            <person name="Jiang Y."/>
            <person name="Adhikari A."/>
            <person name="Zheng C.-J."/>
            <person name="Schuster L."/>
            <person name="Cowan T.M."/>
            <person name="Smanski M.J."/>
            <person name="Chevrette M.G."/>
            <person name="De Carvalho L.P.S."/>
            <person name="Shen B."/>
        </authorList>
    </citation>
    <scope>NUCLEOTIDE SEQUENCE [LARGE SCALE GENOMIC DNA]</scope>
    <source>
        <strain evidence="8 9">NPDC019708</strain>
    </source>
</reference>
<evidence type="ECO:0000256" key="6">
    <source>
        <dbReference type="SAM" id="MobiDB-lite"/>
    </source>
</evidence>
<accession>A0ABV2WHM5</accession>
<gene>
    <name evidence="8" type="ORF">ABZ510_00855</name>
</gene>
<dbReference type="Proteomes" id="UP001550628">
    <property type="component" value="Unassembled WGS sequence"/>
</dbReference>
<evidence type="ECO:0000256" key="5">
    <source>
        <dbReference type="ARBA" id="ARBA00051911"/>
    </source>
</evidence>
<dbReference type="Pfam" id="PF00676">
    <property type="entry name" value="E1_dh"/>
    <property type="match status" value="1"/>
</dbReference>
<dbReference type="SUPFAM" id="SSF52518">
    <property type="entry name" value="Thiamin diphosphate-binding fold (THDP-binding)"/>
    <property type="match status" value="2"/>
</dbReference>
<name>A0ABV2WHM5_9NOCA</name>
<dbReference type="Pfam" id="PF02780">
    <property type="entry name" value="Transketolase_C"/>
    <property type="match status" value="1"/>
</dbReference>
<dbReference type="Pfam" id="PF02779">
    <property type="entry name" value="Transket_pyr"/>
    <property type="match status" value="1"/>
</dbReference>
<dbReference type="InterPro" id="IPR005475">
    <property type="entry name" value="Transketolase-like_Pyr-bd"/>
</dbReference>
<dbReference type="EMBL" id="JBEYBF010000001">
    <property type="protein sequence ID" value="MEU1950382.1"/>
    <property type="molecule type" value="Genomic_DNA"/>
</dbReference>
<dbReference type="InterPro" id="IPR001017">
    <property type="entry name" value="DH_E1"/>
</dbReference>